<reference evidence="1" key="2">
    <citation type="submission" date="2022-03" db="EMBL/GenBank/DDBJ databases">
        <title>Draft title - Genomic analysis of global carrot germplasm unveils the trajectory of domestication and the origin of high carotenoid orange carrot.</title>
        <authorList>
            <person name="Iorizzo M."/>
            <person name="Ellison S."/>
            <person name="Senalik D."/>
            <person name="Macko-Podgorni A."/>
            <person name="Grzebelus D."/>
            <person name="Bostan H."/>
            <person name="Rolling W."/>
            <person name="Curaba J."/>
            <person name="Simon P."/>
        </authorList>
    </citation>
    <scope>NUCLEOTIDE SEQUENCE</scope>
    <source>
        <tissue evidence="1">Leaf</tissue>
    </source>
</reference>
<keyword evidence="2" id="KW-1185">Reference proteome</keyword>
<reference evidence="1" key="1">
    <citation type="journal article" date="2016" name="Nat. Genet.">
        <title>A high-quality carrot genome assembly provides new insights into carotenoid accumulation and asterid genome evolution.</title>
        <authorList>
            <person name="Iorizzo M."/>
            <person name="Ellison S."/>
            <person name="Senalik D."/>
            <person name="Zeng P."/>
            <person name="Satapoomin P."/>
            <person name="Huang J."/>
            <person name="Bowman M."/>
            <person name="Iovene M."/>
            <person name="Sanseverino W."/>
            <person name="Cavagnaro P."/>
            <person name="Yildiz M."/>
            <person name="Macko-Podgorni A."/>
            <person name="Moranska E."/>
            <person name="Grzebelus E."/>
            <person name="Grzebelus D."/>
            <person name="Ashrafi H."/>
            <person name="Zheng Z."/>
            <person name="Cheng S."/>
            <person name="Spooner D."/>
            <person name="Van Deynze A."/>
            <person name="Simon P."/>
        </authorList>
    </citation>
    <scope>NUCLEOTIDE SEQUENCE</scope>
    <source>
        <tissue evidence="1">Leaf</tissue>
    </source>
</reference>
<evidence type="ECO:0000313" key="1">
    <source>
        <dbReference type="EMBL" id="WOG87735.1"/>
    </source>
</evidence>
<proteinExistence type="predicted"/>
<dbReference type="EMBL" id="CP093344">
    <property type="protein sequence ID" value="WOG87735.1"/>
    <property type="molecule type" value="Genomic_DNA"/>
</dbReference>
<evidence type="ECO:0000313" key="2">
    <source>
        <dbReference type="Proteomes" id="UP000077755"/>
    </source>
</evidence>
<dbReference type="InterPro" id="IPR036691">
    <property type="entry name" value="Endo/exonu/phosph_ase_sf"/>
</dbReference>
<dbReference type="InterPro" id="IPR011992">
    <property type="entry name" value="EF-hand-dom_pair"/>
</dbReference>
<organism evidence="1 2">
    <name type="scientific">Daucus carota subsp. sativus</name>
    <name type="common">Carrot</name>
    <dbReference type="NCBI Taxonomy" id="79200"/>
    <lineage>
        <taxon>Eukaryota</taxon>
        <taxon>Viridiplantae</taxon>
        <taxon>Streptophyta</taxon>
        <taxon>Embryophyta</taxon>
        <taxon>Tracheophyta</taxon>
        <taxon>Spermatophyta</taxon>
        <taxon>Magnoliopsida</taxon>
        <taxon>eudicotyledons</taxon>
        <taxon>Gunneridae</taxon>
        <taxon>Pentapetalae</taxon>
        <taxon>asterids</taxon>
        <taxon>campanulids</taxon>
        <taxon>Apiales</taxon>
        <taxon>Apiaceae</taxon>
        <taxon>Apioideae</taxon>
        <taxon>Scandiceae</taxon>
        <taxon>Daucinae</taxon>
        <taxon>Daucus</taxon>
        <taxon>Daucus sect. Daucus</taxon>
    </lineage>
</organism>
<dbReference type="PANTHER" id="PTHR12121:SF92">
    <property type="entry name" value="ENDONUCLEASE_EXONUCLEASE_PHOSPHATASE DOMAIN-CONTAINING PROTEIN"/>
    <property type="match status" value="1"/>
</dbReference>
<dbReference type="InterPro" id="IPR050410">
    <property type="entry name" value="CCR4/nocturin_mRNA_transcr"/>
</dbReference>
<gene>
    <name evidence="1" type="ORF">DCAR_0206966</name>
</gene>
<dbReference type="SUPFAM" id="SSF47473">
    <property type="entry name" value="EF-hand"/>
    <property type="match status" value="1"/>
</dbReference>
<name>A0AAF1APM4_DAUCS</name>
<protein>
    <recommendedName>
        <fullName evidence="3">EF-hand domain-containing protein</fullName>
    </recommendedName>
</protein>
<dbReference type="Proteomes" id="UP000077755">
    <property type="component" value="Chromosome 2"/>
</dbReference>
<dbReference type="PANTHER" id="PTHR12121">
    <property type="entry name" value="CARBON CATABOLITE REPRESSOR PROTEIN 4"/>
    <property type="match status" value="1"/>
</dbReference>
<dbReference type="Gene3D" id="3.60.10.10">
    <property type="entry name" value="Endonuclease/exonuclease/phosphatase"/>
    <property type="match status" value="1"/>
</dbReference>
<dbReference type="SUPFAM" id="SSF56219">
    <property type="entry name" value="DNase I-like"/>
    <property type="match status" value="1"/>
</dbReference>
<sequence>MDEQNQANGCLLGHVSCTTFNILAPIYKRLSDKNCENEFPELWVSRNESILDKLLEIKSSIICLQEFWVGNEELVKMYEKRLGEAGYRTYKLARTNNRGDGLLAAVHQNSFHVLGYKECVINGIGDRVAQLLDLELVHPEDQIHKLGMRMILVNTHLIFPHDYRYCFVRLKQVYKILQFIESYCKEYKLPAVPIILCGDWNGSMKGNVCRFLLSQGFVSAYDIAHPYMGHNVGNCKWVSHHNHRGNICAVDFVWLRNPNILQKPLKRSFMEALLRNFYQLQSKVTEGIYAPPSPQTDLSCLTFTQFSDALAKLQLIGPPHNVFTAEEIKDFWDQIDCNGDGMIDMSHFSVCPCTFNTFDHQTFQQQQGKYIDEAETQSEESADALTTVSKVGFNVDKAMLFPVEVEQGTWPESYSLSDHALLTVEVSMVHIPMLH</sequence>
<accession>A0AAF1APM4</accession>
<dbReference type="AlphaFoldDB" id="A0AAF1APM4"/>
<evidence type="ECO:0008006" key="3">
    <source>
        <dbReference type="Google" id="ProtNLM"/>
    </source>
</evidence>
<dbReference type="GO" id="GO:0000175">
    <property type="term" value="F:3'-5'-RNA exonuclease activity"/>
    <property type="evidence" value="ECO:0007669"/>
    <property type="project" value="TreeGrafter"/>
</dbReference>